<protein>
    <submittedName>
        <fullName evidence="4">Anther-specific protein LAT52</fullName>
    </submittedName>
</protein>
<dbReference type="AlphaFoldDB" id="A0AAE1XYD7"/>
<keyword evidence="5" id="KW-1185">Reference proteome</keyword>
<evidence type="ECO:0000256" key="2">
    <source>
        <dbReference type="ARBA" id="ARBA00023157"/>
    </source>
</evidence>
<reference evidence="4" key="1">
    <citation type="submission" date="2020-06" db="EMBL/GenBank/DDBJ databases">
        <authorList>
            <person name="Li T."/>
            <person name="Hu X."/>
            <person name="Zhang T."/>
            <person name="Song X."/>
            <person name="Zhang H."/>
            <person name="Dai N."/>
            <person name="Sheng W."/>
            <person name="Hou X."/>
            <person name="Wei L."/>
        </authorList>
    </citation>
    <scope>NUCLEOTIDE SEQUENCE</scope>
    <source>
        <strain evidence="4">3651</strain>
        <tissue evidence="4">Leaf</tissue>
    </source>
</reference>
<dbReference type="PANTHER" id="PTHR31614">
    <property type="entry name" value="PROTEIN DOWNSTREAM OF FLC-RELATED"/>
    <property type="match status" value="1"/>
</dbReference>
<dbReference type="EMBL" id="JACGWO010000008">
    <property type="protein sequence ID" value="KAK4420416.1"/>
    <property type="molecule type" value="Genomic_DNA"/>
</dbReference>
<keyword evidence="2" id="KW-1015">Disulfide bond</keyword>
<dbReference type="InterPro" id="IPR006041">
    <property type="entry name" value="Pollen_Ole_e1_allergen"/>
</dbReference>
<dbReference type="Proteomes" id="UP001293254">
    <property type="component" value="Unassembled WGS sequence"/>
</dbReference>
<dbReference type="PANTHER" id="PTHR31614:SF2">
    <property type="entry name" value="F28N24.16 PROTEIN"/>
    <property type="match status" value="1"/>
</dbReference>
<evidence type="ECO:0000256" key="3">
    <source>
        <dbReference type="SAM" id="SignalP"/>
    </source>
</evidence>
<accession>A0AAE1XYD7</accession>
<comment type="caution">
    <text evidence="4">The sequence shown here is derived from an EMBL/GenBank/DDBJ whole genome shotgun (WGS) entry which is preliminary data.</text>
</comment>
<reference evidence="4" key="2">
    <citation type="journal article" date="2024" name="Plant">
        <title>Genomic evolution and insights into agronomic trait innovations of Sesamum species.</title>
        <authorList>
            <person name="Miao H."/>
            <person name="Wang L."/>
            <person name="Qu L."/>
            <person name="Liu H."/>
            <person name="Sun Y."/>
            <person name="Le M."/>
            <person name="Wang Q."/>
            <person name="Wei S."/>
            <person name="Zheng Y."/>
            <person name="Lin W."/>
            <person name="Duan Y."/>
            <person name="Cao H."/>
            <person name="Xiong S."/>
            <person name="Wang X."/>
            <person name="Wei L."/>
            <person name="Li C."/>
            <person name="Ma Q."/>
            <person name="Ju M."/>
            <person name="Zhao R."/>
            <person name="Li G."/>
            <person name="Mu C."/>
            <person name="Tian Q."/>
            <person name="Mei H."/>
            <person name="Zhang T."/>
            <person name="Gao T."/>
            <person name="Zhang H."/>
        </authorList>
    </citation>
    <scope>NUCLEOTIDE SEQUENCE</scope>
    <source>
        <strain evidence="4">3651</strain>
    </source>
</reference>
<feature type="chain" id="PRO_5042210094" evidence="3">
    <location>
        <begin position="23"/>
        <end position="162"/>
    </location>
</feature>
<gene>
    <name evidence="4" type="ORF">Salat_1991900</name>
</gene>
<evidence type="ECO:0000256" key="1">
    <source>
        <dbReference type="ARBA" id="ARBA00010049"/>
    </source>
</evidence>
<dbReference type="PROSITE" id="PS00925">
    <property type="entry name" value="OLEEI"/>
    <property type="match status" value="1"/>
</dbReference>
<name>A0AAE1XYD7_9LAMI</name>
<comment type="similarity">
    <text evidence="1">Belongs to the Ole e I family.</text>
</comment>
<dbReference type="InterPro" id="IPR006040">
    <property type="entry name" value="Allergen_Ole_e_I_CS"/>
</dbReference>
<feature type="signal peptide" evidence="3">
    <location>
        <begin position="1"/>
        <end position="22"/>
    </location>
</feature>
<evidence type="ECO:0000313" key="4">
    <source>
        <dbReference type="EMBL" id="KAK4420416.1"/>
    </source>
</evidence>
<keyword evidence="3" id="KW-0732">Signal</keyword>
<evidence type="ECO:0000313" key="5">
    <source>
        <dbReference type="Proteomes" id="UP001293254"/>
    </source>
</evidence>
<dbReference type="GO" id="GO:0005615">
    <property type="term" value="C:extracellular space"/>
    <property type="evidence" value="ECO:0007669"/>
    <property type="project" value="InterPro"/>
</dbReference>
<dbReference type="Pfam" id="PF01190">
    <property type="entry name" value="Pollen_Ole_e_1"/>
    <property type="match status" value="1"/>
</dbReference>
<proteinExistence type="inferred from homology"/>
<organism evidence="4 5">
    <name type="scientific">Sesamum alatum</name>
    <dbReference type="NCBI Taxonomy" id="300844"/>
    <lineage>
        <taxon>Eukaryota</taxon>
        <taxon>Viridiplantae</taxon>
        <taxon>Streptophyta</taxon>
        <taxon>Embryophyta</taxon>
        <taxon>Tracheophyta</taxon>
        <taxon>Spermatophyta</taxon>
        <taxon>Magnoliopsida</taxon>
        <taxon>eudicotyledons</taxon>
        <taxon>Gunneridae</taxon>
        <taxon>Pentapetalae</taxon>
        <taxon>asterids</taxon>
        <taxon>lamiids</taxon>
        <taxon>Lamiales</taxon>
        <taxon>Pedaliaceae</taxon>
        <taxon>Sesamum</taxon>
    </lineage>
</organism>
<sequence length="162" mass="17668">MAKAVALVSALCILAVAAVVNGHKEKFHVEGDVYCDPCRVQFETELSYHLAGATVRLECRDIETKTVTYSAEGVTDSNGHYSLTVKGDHEKDICEVVAVKSPTAECSKPMGEYEKAKIECTENSGLHNPIRYANPVGFMTWSVLPECGPILLNLATFNEESN</sequence>